<evidence type="ECO:0000313" key="3">
    <source>
        <dbReference type="EMBL" id="UYN55592.1"/>
    </source>
</evidence>
<gene>
    <name evidence="2" type="ORF">BVJ53_13365</name>
    <name evidence="3" type="ORF">OFW50_08830</name>
</gene>
<dbReference type="Proteomes" id="UP001164790">
    <property type="component" value="Chromosome"/>
</dbReference>
<reference evidence="2 4" key="1">
    <citation type="submission" date="2017-01" db="EMBL/GenBank/DDBJ databases">
        <title>Lactobacillus chiayiensis sp. nov., a lactic acid bacterium isolated from compost.</title>
        <authorList>
            <person name="Huang C.-H."/>
        </authorList>
    </citation>
    <scope>NUCLEOTIDE SEQUENCE [LARGE SCALE GENOMIC DNA]</scope>
    <source>
        <strain evidence="4">chh01</strain>
        <strain evidence="2">Chh01</strain>
    </source>
</reference>
<sequence length="227" mass="25977">MFRDKFQITPEQNRRFARANFVKLVHTEARFEGVNTTLPQTQTIMDGLGVNGVPIDDINVIVQLKRGWQYITTDDQPFTLEMERHINKIVALHDSLDPGHFRTGDSTVQISSKEDFMPPNVDVAAEEKWLTDLLNDAVISVTERALKLLYHNMREQLFWDGNKRTAMLAANKLMIDYGVGLINVPLDKWPDWNNLISQHYRSGDMAEILAWTYTNGIQGINLSTTTD</sequence>
<name>A0A4Q1TJB8_9LACO</name>
<dbReference type="PANTHER" id="PTHR13504">
    <property type="entry name" value="FIDO DOMAIN-CONTAINING PROTEIN DDB_G0283145"/>
    <property type="match status" value="1"/>
</dbReference>
<organism evidence="2 4">
    <name type="scientific">Lacticaseibacillus chiayiensis</name>
    <dbReference type="NCBI Taxonomy" id="2100821"/>
    <lineage>
        <taxon>Bacteria</taxon>
        <taxon>Bacillati</taxon>
        <taxon>Bacillota</taxon>
        <taxon>Bacilli</taxon>
        <taxon>Lactobacillales</taxon>
        <taxon>Lactobacillaceae</taxon>
        <taxon>Lacticaseibacillus</taxon>
    </lineage>
</organism>
<dbReference type="PROSITE" id="PS51459">
    <property type="entry name" value="FIDO"/>
    <property type="match status" value="1"/>
</dbReference>
<evidence type="ECO:0000313" key="5">
    <source>
        <dbReference type="Proteomes" id="UP001164790"/>
    </source>
</evidence>
<dbReference type="SUPFAM" id="SSF140931">
    <property type="entry name" value="Fic-like"/>
    <property type="match status" value="1"/>
</dbReference>
<proteinExistence type="predicted"/>
<dbReference type="EMBL" id="MSSM01000042">
    <property type="protein sequence ID" value="RXT18486.1"/>
    <property type="molecule type" value="Genomic_DNA"/>
</dbReference>
<dbReference type="Gene3D" id="1.10.3290.10">
    <property type="entry name" value="Fido-like domain"/>
    <property type="match status" value="1"/>
</dbReference>
<dbReference type="EMBL" id="CP107523">
    <property type="protein sequence ID" value="UYN55592.1"/>
    <property type="molecule type" value="Genomic_DNA"/>
</dbReference>
<evidence type="ECO:0000313" key="4">
    <source>
        <dbReference type="Proteomes" id="UP000290475"/>
    </source>
</evidence>
<feature type="domain" description="Fido" evidence="1">
    <location>
        <begin position="84"/>
        <end position="214"/>
    </location>
</feature>
<reference evidence="3" key="2">
    <citation type="submission" date="2022-10" db="EMBL/GenBank/DDBJ databases">
        <title>Comparative genomic analysis and in-vitro probiotic properties of the potential probiotic L. chiayiensis AACE 3.</title>
        <authorList>
            <person name="Kang X."/>
        </authorList>
    </citation>
    <scope>NUCLEOTIDE SEQUENCE</scope>
    <source>
        <strain evidence="3">AACE 3</strain>
    </source>
</reference>
<dbReference type="Pfam" id="PF02661">
    <property type="entry name" value="Fic"/>
    <property type="match status" value="1"/>
</dbReference>
<dbReference type="Proteomes" id="UP000290475">
    <property type="component" value="Unassembled WGS sequence"/>
</dbReference>
<dbReference type="InterPro" id="IPR003812">
    <property type="entry name" value="Fido"/>
</dbReference>
<dbReference type="InterPro" id="IPR040198">
    <property type="entry name" value="Fido_containing"/>
</dbReference>
<dbReference type="InterPro" id="IPR036597">
    <property type="entry name" value="Fido-like_dom_sf"/>
</dbReference>
<keyword evidence="5" id="KW-1185">Reference proteome</keyword>
<accession>A0A4Q1TJB8</accession>
<dbReference type="PANTHER" id="PTHR13504:SF38">
    <property type="entry name" value="FIDO DOMAIN-CONTAINING PROTEIN"/>
    <property type="match status" value="1"/>
</dbReference>
<evidence type="ECO:0000313" key="2">
    <source>
        <dbReference type="EMBL" id="RXT18486.1"/>
    </source>
</evidence>
<dbReference type="RefSeq" id="WP_129302849.1">
    <property type="nucleotide sequence ID" value="NZ_CP074378.1"/>
</dbReference>
<dbReference type="AlphaFoldDB" id="A0A4Q1TJB8"/>
<evidence type="ECO:0000259" key="1">
    <source>
        <dbReference type="PROSITE" id="PS51459"/>
    </source>
</evidence>
<protein>
    <submittedName>
        <fullName evidence="3">Fic family protein</fullName>
    </submittedName>
    <submittedName>
        <fullName evidence="2">Filamentation induced by cAMP protein fic</fullName>
    </submittedName>
</protein>